<protein>
    <submittedName>
        <fullName evidence="2">Uncharacterized protein</fullName>
    </submittedName>
</protein>
<evidence type="ECO:0000313" key="2">
    <source>
        <dbReference type="EMBL" id="POG61925.1"/>
    </source>
</evidence>
<name>A0A2P4P968_RHIID</name>
<proteinExistence type="predicted"/>
<accession>A0A2P4P968</accession>
<sequence>MASLSYSQVARMSRRELKKLKEREKELKEREKVKEFEKELYSRECVAQSINFVVGEANKELPALFDREIFSCYLATILARDKEVVAVWLRILQGRCEIYLSKNSDWLDEDIEYIDNITKYLKNISKNAPVISKDNERDFLEAVTIYCSTKLKSRLKKLHDDTEFYGDNEHVKSFSDFLSVRVAIIGNAENTNIITISGICKEYCEKIKKAKIESRIPSEFLRHIKKVSSYMASAIGIVECARNIQYKSLFSNVQVYRVNPVIIKNQPIYSWENIIRRFIDEDRYKRFMNRCSKKPKIMERISKVYTDKATQKQQPLDGDNVKQCIYLHAEMNILASLIIDKKIKRRVFIAVSKRCCFLCELYINFAQLYHGYNIIVSEPQFFTKYDFDWKNTKICSGWKFPHVRDNKFMAESLNYILKNLNQIIEQKLEHYTSNLPADSSDGQYIYGYIKGFSSNPDNNFNLFS</sequence>
<feature type="coiled-coil region" evidence="1">
    <location>
        <begin position="10"/>
        <end position="37"/>
    </location>
</feature>
<evidence type="ECO:0000313" key="3">
    <source>
        <dbReference type="Proteomes" id="UP000018888"/>
    </source>
</evidence>
<dbReference type="EMBL" id="AUPC02000320">
    <property type="protein sequence ID" value="POG61925.1"/>
    <property type="molecule type" value="Genomic_DNA"/>
</dbReference>
<dbReference type="VEuPathDB" id="FungiDB:RhiirFUN_020597"/>
<keyword evidence="1" id="KW-0175">Coiled coil</keyword>
<comment type="caution">
    <text evidence="2">The sequence shown here is derived from an EMBL/GenBank/DDBJ whole genome shotgun (WGS) entry which is preliminary data.</text>
</comment>
<evidence type="ECO:0000256" key="1">
    <source>
        <dbReference type="SAM" id="Coils"/>
    </source>
</evidence>
<organism evidence="2 3">
    <name type="scientific">Rhizophagus irregularis (strain DAOM 181602 / DAOM 197198 / MUCL 43194)</name>
    <name type="common">Arbuscular mycorrhizal fungus</name>
    <name type="synonym">Glomus intraradices</name>
    <dbReference type="NCBI Taxonomy" id="747089"/>
    <lineage>
        <taxon>Eukaryota</taxon>
        <taxon>Fungi</taxon>
        <taxon>Fungi incertae sedis</taxon>
        <taxon>Mucoromycota</taxon>
        <taxon>Glomeromycotina</taxon>
        <taxon>Glomeromycetes</taxon>
        <taxon>Glomerales</taxon>
        <taxon>Glomeraceae</taxon>
        <taxon>Rhizophagus</taxon>
    </lineage>
</organism>
<dbReference type="InterPro" id="IPR027796">
    <property type="entry name" value="OTT_1508_deam-like"/>
</dbReference>
<dbReference type="Pfam" id="PF14441">
    <property type="entry name" value="OTT_1508_deam"/>
    <property type="match status" value="1"/>
</dbReference>
<dbReference type="AlphaFoldDB" id="A0A2P4P968"/>
<gene>
    <name evidence="2" type="ORF">GLOIN_2v1812574</name>
</gene>
<reference evidence="2 3" key="2">
    <citation type="journal article" date="2018" name="New Phytol.">
        <title>High intraspecific genome diversity in the model arbuscular mycorrhizal symbiont Rhizophagus irregularis.</title>
        <authorList>
            <person name="Chen E.C.H."/>
            <person name="Morin E."/>
            <person name="Beaudet D."/>
            <person name="Noel J."/>
            <person name="Yildirir G."/>
            <person name="Ndikumana S."/>
            <person name="Charron P."/>
            <person name="St-Onge C."/>
            <person name="Giorgi J."/>
            <person name="Kruger M."/>
            <person name="Marton T."/>
            <person name="Ropars J."/>
            <person name="Grigoriev I.V."/>
            <person name="Hainaut M."/>
            <person name="Henrissat B."/>
            <person name="Roux C."/>
            <person name="Martin F."/>
            <person name="Corradi N."/>
        </authorList>
    </citation>
    <scope>NUCLEOTIDE SEQUENCE [LARGE SCALE GENOMIC DNA]</scope>
    <source>
        <strain evidence="2 3">DAOM 197198</strain>
    </source>
</reference>
<dbReference type="Proteomes" id="UP000018888">
    <property type="component" value="Unassembled WGS sequence"/>
</dbReference>
<reference evidence="2 3" key="1">
    <citation type="journal article" date="2013" name="Proc. Natl. Acad. Sci. U.S.A.">
        <title>Genome of an arbuscular mycorrhizal fungus provides insight into the oldest plant symbiosis.</title>
        <authorList>
            <person name="Tisserant E."/>
            <person name="Malbreil M."/>
            <person name="Kuo A."/>
            <person name="Kohler A."/>
            <person name="Symeonidi A."/>
            <person name="Balestrini R."/>
            <person name="Charron P."/>
            <person name="Duensing N."/>
            <person name="Frei Dit Frey N."/>
            <person name="Gianinazzi-Pearson V."/>
            <person name="Gilbert L.B."/>
            <person name="Handa Y."/>
            <person name="Herr J.R."/>
            <person name="Hijri M."/>
            <person name="Koul R."/>
            <person name="Kawaguchi M."/>
            <person name="Krajinski F."/>
            <person name="Lammers P.J."/>
            <person name="Masclaux F.G."/>
            <person name="Murat C."/>
            <person name="Morin E."/>
            <person name="Ndikumana S."/>
            <person name="Pagni M."/>
            <person name="Petitpierre D."/>
            <person name="Requena N."/>
            <person name="Rosikiewicz P."/>
            <person name="Riley R."/>
            <person name="Saito K."/>
            <person name="San Clemente H."/>
            <person name="Shapiro H."/>
            <person name="van Tuinen D."/>
            <person name="Becard G."/>
            <person name="Bonfante P."/>
            <person name="Paszkowski U."/>
            <person name="Shachar-Hill Y.Y."/>
            <person name="Tuskan G.A."/>
            <person name="Young P.W."/>
            <person name="Sanders I.R."/>
            <person name="Henrissat B."/>
            <person name="Rensing S.A."/>
            <person name="Grigoriev I.V."/>
            <person name="Corradi N."/>
            <person name="Roux C."/>
            <person name="Martin F."/>
        </authorList>
    </citation>
    <scope>NUCLEOTIDE SEQUENCE [LARGE SCALE GENOMIC DNA]</scope>
    <source>
        <strain evidence="2 3">DAOM 197198</strain>
    </source>
</reference>
<keyword evidence="3" id="KW-1185">Reference proteome</keyword>